<sequence>MGMGLAGSQSVVVEVLAADHHLIGRGPSSFWRSIRFTLPNLLLEPPSPHIFAALVSLPPPPLAASSSPLLSLATVALHHRPPAAASSSASRRESFHRASSLPLSPLSSFFLGSSLRCLSGSSSSGWSVALASGSISISIGCIFGVNSILDLLLFAAGRFLVVLGLKLDVFSLARFAVVLSHSPPAAAAA</sequence>
<accession>A0A9W8UZN9</accession>
<evidence type="ECO:0000313" key="1">
    <source>
        <dbReference type="EMBL" id="KAJ4185455.1"/>
    </source>
</evidence>
<dbReference type="EMBL" id="JAOQAV010000023">
    <property type="protein sequence ID" value="KAJ4185455.1"/>
    <property type="molecule type" value="Genomic_DNA"/>
</dbReference>
<name>A0A9W8UZN9_9HYPO</name>
<comment type="caution">
    <text evidence="1">The sequence shown here is derived from an EMBL/GenBank/DDBJ whole genome shotgun (WGS) entry which is preliminary data.</text>
</comment>
<reference evidence="1" key="1">
    <citation type="submission" date="2022-09" db="EMBL/GenBank/DDBJ databases">
        <title>Fusarium specimens isolated from Avocado Roots.</title>
        <authorList>
            <person name="Stajich J."/>
            <person name="Roper C."/>
            <person name="Heimlech-Rivalta G."/>
        </authorList>
    </citation>
    <scope>NUCLEOTIDE SEQUENCE</scope>
    <source>
        <strain evidence="1">A02</strain>
    </source>
</reference>
<protein>
    <submittedName>
        <fullName evidence="1">Uncharacterized protein</fullName>
    </submittedName>
</protein>
<proteinExistence type="predicted"/>
<keyword evidence="2" id="KW-1185">Reference proteome</keyword>
<organism evidence="1 2">
    <name type="scientific">Fusarium falciforme</name>
    <dbReference type="NCBI Taxonomy" id="195108"/>
    <lineage>
        <taxon>Eukaryota</taxon>
        <taxon>Fungi</taxon>
        <taxon>Dikarya</taxon>
        <taxon>Ascomycota</taxon>
        <taxon>Pezizomycotina</taxon>
        <taxon>Sordariomycetes</taxon>
        <taxon>Hypocreomycetidae</taxon>
        <taxon>Hypocreales</taxon>
        <taxon>Nectriaceae</taxon>
        <taxon>Fusarium</taxon>
        <taxon>Fusarium solani species complex</taxon>
    </lineage>
</organism>
<evidence type="ECO:0000313" key="2">
    <source>
        <dbReference type="Proteomes" id="UP001152087"/>
    </source>
</evidence>
<dbReference type="Proteomes" id="UP001152087">
    <property type="component" value="Unassembled WGS sequence"/>
</dbReference>
<dbReference type="AlphaFoldDB" id="A0A9W8UZN9"/>
<gene>
    <name evidence="1" type="ORF">NW755_008448</name>
</gene>